<accession>A0ACC6PNN4</accession>
<name>A0ACC6PNN4_9ACTN</name>
<dbReference type="EMBL" id="JBBKAJ010000022">
    <property type="protein sequence ID" value="MEJ8632905.1"/>
    <property type="molecule type" value="Genomic_DNA"/>
</dbReference>
<evidence type="ECO:0000313" key="1">
    <source>
        <dbReference type="EMBL" id="MEJ8632905.1"/>
    </source>
</evidence>
<sequence length="224" mass="24427">MAQQERAIRTREKILVAAAEVFDEVGYDGATISEILKRSGVTKGALYFHFTSKDELAQAVLTNQLASVPPVPRQELTLQEGLDEALLLAYMLGKGDPMVRGSVRLTVDQGAPQDGLDRRVPMQGWIDHNAELLQRAKEGGELLPHVDVAAAARMFVGAFTGVQILSKIMTGHADMSERVTDLQQHLMAAIAVPGVLVRLDFAPDRGARVYEAAMRQRWAQPASA</sequence>
<evidence type="ECO:0000313" key="2">
    <source>
        <dbReference type="Proteomes" id="UP001377168"/>
    </source>
</evidence>
<reference evidence="1" key="1">
    <citation type="submission" date="2024-03" db="EMBL/GenBank/DDBJ databases">
        <title>Novel Streptomyces species of biotechnological and ecological value are a feature of Machair soil.</title>
        <authorList>
            <person name="Prole J.R."/>
            <person name="Goodfellow M."/>
            <person name="Allenby N."/>
            <person name="Ward A.C."/>
        </authorList>
    </citation>
    <scope>NUCLEOTIDE SEQUENCE</scope>
    <source>
        <strain evidence="1">MS2.AVA.5</strain>
    </source>
</reference>
<dbReference type="Proteomes" id="UP001377168">
    <property type="component" value="Unassembled WGS sequence"/>
</dbReference>
<organism evidence="1 2">
    <name type="scientific">Streptomyces achmelvichensis</name>
    <dbReference type="NCBI Taxonomy" id="3134111"/>
    <lineage>
        <taxon>Bacteria</taxon>
        <taxon>Bacillati</taxon>
        <taxon>Actinomycetota</taxon>
        <taxon>Actinomycetes</taxon>
        <taxon>Kitasatosporales</taxon>
        <taxon>Streptomycetaceae</taxon>
        <taxon>Streptomyces</taxon>
    </lineage>
</organism>
<comment type="caution">
    <text evidence="1">The sequence shown here is derived from an EMBL/GenBank/DDBJ whole genome shotgun (WGS) entry which is preliminary data.</text>
</comment>
<proteinExistence type="predicted"/>
<gene>
    <name evidence="1" type="ORF">WKI67_05810</name>
</gene>
<keyword evidence="2" id="KW-1185">Reference proteome</keyword>
<protein>
    <submittedName>
        <fullName evidence="1">ScbR family autoregulator-binding transcription factor</fullName>
    </submittedName>
</protein>